<feature type="compositionally biased region" description="Basic and acidic residues" evidence="1">
    <location>
        <begin position="231"/>
        <end position="245"/>
    </location>
</feature>
<dbReference type="Pfam" id="PF00675">
    <property type="entry name" value="Peptidase_M16"/>
    <property type="match status" value="1"/>
</dbReference>
<keyword evidence="5" id="KW-1185">Reference proteome</keyword>
<dbReference type="EMBL" id="FTOO01000004">
    <property type="protein sequence ID" value="SIS78558.1"/>
    <property type="molecule type" value="Genomic_DNA"/>
</dbReference>
<evidence type="ECO:0000313" key="4">
    <source>
        <dbReference type="EMBL" id="SIS78558.1"/>
    </source>
</evidence>
<protein>
    <submittedName>
        <fullName evidence="4">Predicted Zn-dependent peptidase</fullName>
    </submittedName>
</protein>
<dbReference type="Gene3D" id="3.30.830.10">
    <property type="entry name" value="Metalloenzyme, LuxS/M16 peptidase-like"/>
    <property type="match status" value="2"/>
</dbReference>
<dbReference type="InterPro" id="IPR050361">
    <property type="entry name" value="MPP/UQCRC_Complex"/>
</dbReference>
<dbReference type="NCBIfam" id="NF047421">
    <property type="entry name" value="YfmH_fam"/>
    <property type="match status" value="1"/>
</dbReference>
<dbReference type="InterPro" id="IPR011249">
    <property type="entry name" value="Metalloenz_LuxS/M16"/>
</dbReference>
<dbReference type="Pfam" id="PF05193">
    <property type="entry name" value="Peptidase_M16_C"/>
    <property type="match status" value="1"/>
</dbReference>
<dbReference type="InterPro" id="IPR011765">
    <property type="entry name" value="Pept_M16_N"/>
</dbReference>
<dbReference type="AlphaFoldDB" id="A0A1N7LXI4"/>
<dbReference type="GO" id="GO:0046872">
    <property type="term" value="F:metal ion binding"/>
    <property type="evidence" value="ECO:0007669"/>
    <property type="project" value="InterPro"/>
</dbReference>
<dbReference type="STRING" id="252246.SAMN05421799_10456"/>
<dbReference type="PANTHER" id="PTHR11851">
    <property type="entry name" value="METALLOPROTEASE"/>
    <property type="match status" value="1"/>
</dbReference>
<feature type="region of interest" description="Disordered" evidence="1">
    <location>
        <begin position="224"/>
        <end position="247"/>
    </location>
</feature>
<evidence type="ECO:0000313" key="5">
    <source>
        <dbReference type="Proteomes" id="UP000186156"/>
    </source>
</evidence>
<dbReference type="PANTHER" id="PTHR11851:SF134">
    <property type="entry name" value="ZINC-DEPENDENT PROTEASE"/>
    <property type="match status" value="1"/>
</dbReference>
<name>A0A1N7LXI4_9BACL</name>
<organism evidence="4 5">
    <name type="scientific">Alicyclobacillus vulcanalis</name>
    <dbReference type="NCBI Taxonomy" id="252246"/>
    <lineage>
        <taxon>Bacteria</taxon>
        <taxon>Bacillati</taxon>
        <taxon>Bacillota</taxon>
        <taxon>Bacilli</taxon>
        <taxon>Bacillales</taxon>
        <taxon>Alicyclobacillaceae</taxon>
        <taxon>Alicyclobacillus</taxon>
    </lineage>
</organism>
<dbReference type="SUPFAM" id="SSF63411">
    <property type="entry name" value="LuxS/MPP-like metallohydrolase"/>
    <property type="match status" value="2"/>
</dbReference>
<reference evidence="5" key="1">
    <citation type="submission" date="2017-01" db="EMBL/GenBank/DDBJ databases">
        <authorList>
            <person name="Varghese N."/>
            <person name="Submissions S."/>
        </authorList>
    </citation>
    <scope>NUCLEOTIDE SEQUENCE [LARGE SCALE GENOMIC DNA]</scope>
    <source>
        <strain evidence="5">DSM 16176</strain>
    </source>
</reference>
<evidence type="ECO:0000259" key="2">
    <source>
        <dbReference type="Pfam" id="PF00675"/>
    </source>
</evidence>
<feature type="domain" description="Peptidase M16 C-terminal" evidence="3">
    <location>
        <begin position="182"/>
        <end position="361"/>
    </location>
</feature>
<accession>A0A1N7LXI4</accession>
<dbReference type="RefSeq" id="WP_076346105.1">
    <property type="nucleotide sequence ID" value="NZ_FTOO01000004.1"/>
</dbReference>
<evidence type="ECO:0000259" key="3">
    <source>
        <dbReference type="Pfam" id="PF05193"/>
    </source>
</evidence>
<sequence length="429" mass="48538">MTDARDVSYESSFETRTWTLDNGLVVTLMPRPALHQTYAMFATRYGSVDRAFALHGDVHEMPDGIAHFLEHKMFEDPDMDVFARFAAHGASVDAYTTFDHTAYHFAATGETALHVRTLLDFVQSLYLTDENVEKEKGIIAQEIHMVNDHPDRRGYMELLKAMYHVHPVRIDIAGTVESVRVITKEQLRLCYETFYHPSNMVLVMAGGFDADEIAHVIEENQAKKSFSAPPKVDRLYPDEPPEPKERHRKLPLPVQMPRLLVGWKEANGAFGSNLIEQDTVMTIVLDALFGPTSAFYQDLLDEGLVDKGFSAGYQLSNTFGYTLVGGNTPQPDLLAQRIQRHVAQAREQGMDEEAFERARKKIMGRLLMSLDQNAFLVRNWVSYFLRGAHSFAFADVIAVLNTLTLERANARLREHLREDNMVVSAVVTS</sequence>
<dbReference type="InterPro" id="IPR007863">
    <property type="entry name" value="Peptidase_M16_C"/>
</dbReference>
<dbReference type="Proteomes" id="UP000186156">
    <property type="component" value="Unassembled WGS sequence"/>
</dbReference>
<gene>
    <name evidence="4" type="ORF">SAMN05421799_10456</name>
</gene>
<dbReference type="OrthoDB" id="9811314at2"/>
<proteinExistence type="predicted"/>
<feature type="domain" description="Peptidase M16 N-terminal" evidence="2">
    <location>
        <begin position="56"/>
        <end position="175"/>
    </location>
</feature>
<evidence type="ECO:0000256" key="1">
    <source>
        <dbReference type="SAM" id="MobiDB-lite"/>
    </source>
</evidence>